<dbReference type="AlphaFoldDB" id="A0AAV7W094"/>
<dbReference type="PANTHER" id="PTHR24056:SF241">
    <property type="entry name" value="CYCLIN-DEPENDENT KINASE-LIKE 2"/>
    <property type="match status" value="1"/>
</dbReference>
<feature type="domain" description="Protein kinase" evidence="17">
    <location>
        <begin position="4"/>
        <end position="287"/>
    </location>
</feature>
<dbReference type="GO" id="GO:0005524">
    <property type="term" value="F:ATP binding"/>
    <property type="evidence" value="ECO:0007669"/>
    <property type="project" value="UniProtKB-UniRule"/>
</dbReference>
<evidence type="ECO:0000256" key="10">
    <source>
        <dbReference type="ARBA" id="ARBA00022840"/>
    </source>
</evidence>
<accession>A0AAV7W094</accession>
<evidence type="ECO:0000256" key="9">
    <source>
        <dbReference type="ARBA" id="ARBA00022777"/>
    </source>
</evidence>
<dbReference type="GO" id="GO:0005634">
    <property type="term" value="C:nucleus"/>
    <property type="evidence" value="ECO:0007669"/>
    <property type="project" value="UniProtKB-SubCell"/>
</dbReference>
<evidence type="ECO:0000256" key="6">
    <source>
        <dbReference type="ARBA" id="ARBA00022527"/>
    </source>
</evidence>
<keyword evidence="19" id="KW-1185">Reference proteome</keyword>
<organism evidence="18 19">
    <name type="scientific">Pleurodeles waltl</name>
    <name type="common">Iberian ribbed newt</name>
    <dbReference type="NCBI Taxonomy" id="8319"/>
    <lineage>
        <taxon>Eukaryota</taxon>
        <taxon>Metazoa</taxon>
        <taxon>Chordata</taxon>
        <taxon>Craniata</taxon>
        <taxon>Vertebrata</taxon>
        <taxon>Euteleostomi</taxon>
        <taxon>Amphibia</taxon>
        <taxon>Batrachia</taxon>
        <taxon>Caudata</taxon>
        <taxon>Salamandroidea</taxon>
        <taxon>Salamandridae</taxon>
        <taxon>Pleurodelinae</taxon>
        <taxon>Pleurodeles</taxon>
    </lineage>
</organism>
<dbReference type="SMART" id="SM00220">
    <property type="entry name" value="S_TKc"/>
    <property type="match status" value="1"/>
</dbReference>
<dbReference type="FunFam" id="1.10.510.10:FF:000261">
    <property type="entry name" value="cyclin-dependent kinase-like 2 isoform X2"/>
    <property type="match status" value="1"/>
</dbReference>
<feature type="binding site" evidence="15">
    <location>
        <position position="34"/>
    </location>
    <ligand>
        <name>ATP</name>
        <dbReference type="ChEBI" id="CHEBI:30616"/>
    </ligand>
</feature>
<evidence type="ECO:0000256" key="13">
    <source>
        <dbReference type="ARBA" id="ARBA00047811"/>
    </source>
</evidence>
<dbReference type="InterPro" id="IPR017441">
    <property type="entry name" value="Protein_kinase_ATP_BS"/>
</dbReference>
<evidence type="ECO:0000256" key="2">
    <source>
        <dbReference type="ARBA" id="ARBA00004496"/>
    </source>
</evidence>
<evidence type="ECO:0000256" key="4">
    <source>
        <dbReference type="ARBA" id="ARBA00012425"/>
    </source>
</evidence>
<dbReference type="EC" id="2.7.11.22" evidence="4"/>
<protein>
    <recommendedName>
        <fullName evidence="12">Cyclin-dependent kinase-like 2</fullName>
        <ecNumber evidence="4">2.7.11.22</ecNumber>
    </recommendedName>
</protein>
<keyword evidence="7" id="KW-0808">Transferase</keyword>
<dbReference type="FunFam" id="3.30.200.20:FF:000049">
    <property type="entry name" value="cyclin-dependent kinase-like 1 isoform X1"/>
    <property type="match status" value="1"/>
</dbReference>
<dbReference type="InterPro" id="IPR008271">
    <property type="entry name" value="Ser/Thr_kinase_AS"/>
</dbReference>
<evidence type="ECO:0000256" key="15">
    <source>
        <dbReference type="PROSITE-ProRule" id="PRU10141"/>
    </source>
</evidence>
<dbReference type="InterPro" id="IPR050108">
    <property type="entry name" value="CDK"/>
</dbReference>
<comment type="caution">
    <text evidence="18">The sequence shown here is derived from an EMBL/GenBank/DDBJ whole genome shotgun (WGS) entry which is preliminary data.</text>
</comment>
<comment type="subcellular location">
    <subcellularLocation>
        <location evidence="2">Cytoplasm</location>
    </subcellularLocation>
    <subcellularLocation>
        <location evidence="1">Nucleus</location>
    </subcellularLocation>
</comment>
<feature type="region of interest" description="Disordered" evidence="16">
    <location>
        <begin position="539"/>
        <end position="558"/>
    </location>
</feature>
<dbReference type="InterPro" id="IPR000719">
    <property type="entry name" value="Prot_kinase_dom"/>
</dbReference>
<dbReference type="PANTHER" id="PTHR24056">
    <property type="entry name" value="CELL DIVISION PROTEIN KINASE"/>
    <property type="match status" value="1"/>
</dbReference>
<keyword evidence="10 15" id="KW-0067">ATP-binding</keyword>
<dbReference type="Gene3D" id="1.10.510.10">
    <property type="entry name" value="Transferase(Phosphotransferase) domain 1"/>
    <property type="match status" value="1"/>
</dbReference>
<evidence type="ECO:0000256" key="5">
    <source>
        <dbReference type="ARBA" id="ARBA00022490"/>
    </source>
</evidence>
<dbReference type="PROSITE" id="PS00107">
    <property type="entry name" value="PROTEIN_KINASE_ATP"/>
    <property type="match status" value="1"/>
</dbReference>
<evidence type="ECO:0000256" key="3">
    <source>
        <dbReference type="ARBA" id="ARBA00006485"/>
    </source>
</evidence>
<dbReference type="Gene3D" id="3.30.200.20">
    <property type="entry name" value="Phosphorylase Kinase, domain 1"/>
    <property type="match status" value="1"/>
</dbReference>
<comment type="catalytic activity">
    <reaction evidence="13">
        <text>L-threonyl-[protein] + ATP = O-phospho-L-threonyl-[protein] + ADP + H(+)</text>
        <dbReference type="Rhea" id="RHEA:46608"/>
        <dbReference type="Rhea" id="RHEA-COMP:11060"/>
        <dbReference type="Rhea" id="RHEA-COMP:11605"/>
        <dbReference type="ChEBI" id="CHEBI:15378"/>
        <dbReference type="ChEBI" id="CHEBI:30013"/>
        <dbReference type="ChEBI" id="CHEBI:30616"/>
        <dbReference type="ChEBI" id="CHEBI:61977"/>
        <dbReference type="ChEBI" id="CHEBI:456216"/>
        <dbReference type="EC" id="2.7.11.22"/>
    </reaction>
</comment>
<evidence type="ECO:0000256" key="12">
    <source>
        <dbReference type="ARBA" id="ARBA00039642"/>
    </source>
</evidence>
<evidence type="ECO:0000313" key="19">
    <source>
        <dbReference type="Proteomes" id="UP001066276"/>
    </source>
</evidence>
<dbReference type="EMBL" id="JANPWB010000002">
    <property type="protein sequence ID" value="KAJ1206033.1"/>
    <property type="molecule type" value="Genomic_DNA"/>
</dbReference>
<keyword evidence="9" id="KW-0418">Kinase</keyword>
<reference evidence="18" key="1">
    <citation type="journal article" date="2022" name="bioRxiv">
        <title>Sequencing and chromosome-scale assembly of the giantPleurodeles waltlgenome.</title>
        <authorList>
            <person name="Brown T."/>
            <person name="Elewa A."/>
            <person name="Iarovenko S."/>
            <person name="Subramanian E."/>
            <person name="Araus A.J."/>
            <person name="Petzold A."/>
            <person name="Susuki M."/>
            <person name="Suzuki K.-i.T."/>
            <person name="Hayashi T."/>
            <person name="Toyoda A."/>
            <person name="Oliveira C."/>
            <person name="Osipova E."/>
            <person name="Leigh N.D."/>
            <person name="Simon A."/>
            <person name="Yun M.H."/>
        </authorList>
    </citation>
    <scope>NUCLEOTIDE SEQUENCE</scope>
    <source>
        <strain evidence="18">20211129_DDA</strain>
        <tissue evidence="18">Liver</tissue>
    </source>
</reference>
<sequence>MDKYENLGLVGEGSYGMVMKCRHKSNGRIVAIKKFLESEDDKMVKKIAMREIKLLKQLRHENLVNLLEVCKKKKRWYLVFEFVDHTVLDDLEQFPNGLDFNRVRKYLFQIIKGIGFCHSHNIIHRDIKPENILVSQSGVVKLCDFGFARALAAPGEVYTEYVATRWYRAPELLVGDIKYGKAVDLWAIGCLVTEMLTGEPLFPGDSDIDQLYHIMKCLGNLTPRHTELFYKNPLFVGVRLPEIREVEPLEKRYPKLSSLVLDLAKKCLQIDPDKRPPCPELMQHDLFSKDGFAERFPQELSVKIQKDARDNHFLPKKSKFHKKDKEDTLEERQMVVAQDFNSDSKIKEAKPFKVKLLKNDSERTGTCERSSNYNSFFDSGAAPTKAVPQAMLKESSSSLDFPKNPAMQIPPIAHNLSAIASSMNATSGIHSFRPEEKPKKYISPLKKHGQLSPASHYNLNMSTSVANEKNLLQTSKKKWDFPRTDVRLPELGHSHLPELKGAEVRNLKLLKMENRIASESRIPSLATLDLHNPSMALQQISGNSLQDASDANFPRVEH</sequence>
<keyword evidence="6" id="KW-0723">Serine/threonine-protein kinase</keyword>
<evidence type="ECO:0000256" key="14">
    <source>
        <dbReference type="ARBA" id="ARBA00048367"/>
    </source>
</evidence>
<keyword evidence="8 15" id="KW-0547">Nucleotide-binding</keyword>
<keyword evidence="11" id="KW-0539">Nucleus</keyword>
<dbReference type="GO" id="GO:0004693">
    <property type="term" value="F:cyclin-dependent protein serine/threonine kinase activity"/>
    <property type="evidence" value="ECO:0007669"/>
    <property type="project" value="UniProtKB-EC"/>
</dbReference>
<evidence type="ECO:0000313" key="18">
    <source>
        <dbReference type="EMBL" id="KAJ1206033.1"/>
    </source>
</evidence>
<dbReference type="SUPFAM" id="SSF56112">
    <property type="entry name" value="Protein kinase-like (PK-like)"/>
    <property type="match status" value="1"/>
</dbReference>
<feature type="compositionally biased region" description="Polar residues" evidence="16">
    <location>
        <begin position="539"/>
        <end position="549"/>
    </location>
</feature>
<evidence type="ECO:0000256" key="1">
    <source>
        <dbReference type="ARBA" id="ARBA00004123"/>
    </source>
</evidence>
<evidence type="ECO:0000256" key="8">
    <source>
        <dbReference type="ARBA" id="ARBA00022741"/>
    </source>
</evidence>
<evidence type="ECO:0000256" key="7">
    <source>
        <dbReference type="ARBA" id="ARBA00022679"/>
    </source>
</evidence>
<comment type="catalytic activity">
    <reaction evidence="14">
        <text>L-seryl-[protein] + ATP = O-phospho-L-seryl-[protein] + ADP + H(+)</text>
        <dbReference type="Rhea" id="RHEA:17989"/>
        <dbReference type="Rhea" id="RHEA-COMP:9863"/>
        <dbReference type="Rhea" id="RHEA-COMP:11604"/>
        <dbReference type="ChEBI" id="CHEBI:15378"/>
        <dbReference type="ChEBI" id="CHEBI:29999"/>
        <dbReference type="ChEBI" id="CHEBI:30616"/>
        <dbReference type="ChEBI" id="CHEBI:83421"/>
        <dbReference type="ChEBI" id="CHEBI:456216"/>
        <dbReference type="EC" id="2.7.11.22"/>
    </reaction>
</comment>
<evidence type="ECO:0000259" key="17">
    <source>
        <dbReference type="PROSITE" id="PS50011"/>
    </source>
</evidence>
<dbReference type="PROSITE" id="PS50011">
    <property type="entry name" value="PROTEIN_KINASE_DOM"/>
    <property type="match status" value="1"/>
</dbReference>
<name>A0AAV7W094_PLEWA</name>
<proteinExistence type="inferred from homology"/>
<evidence type="ECO:0000256" key="11">
    <source>
        <dbReference type="ARBA" id="ARBA00023242"/>
    </source>
</evidence>
<dbReference type="GO" id="GO:0005737">
    <property type="term" value="C:cytoplasm"/>
    <property type="evidence" value="ECO:0007669"/>
    <property type="project" value="UniProtKB-SubCell"/>
</dbReference>
<gene>
    <name evidence="18" type="ORF">NDU88_001448</name>
</gene>
<keyword evidence="5" id="KW-0963">Cytoplasm</keyword>
<comment type="similarity">
    <text evidence="3">Belongs to the protein kinase superfamily. CMGC Ser/Thr protein kinase family. CDC2/CDKX subfamily.</text>
</comment>
<dbReference type="Proteomes" id="UP001066276">
    <property type="component" value="Chromosome 1_2"/>
</dbReference>
<dbReference type="Pfam" id="PF00069">
    <property type="entry name" value="Pkinase"/>
    <property type="match status" value="1"/>
</dbReference>
<evidence type="ECO:0000256" key="16">
    <source>
        <dbReference type="SAM" id="MobiDB-lite"/>
    </source>
</evidence>
<dbReference type="CDD" id="cd07846">
    <property type="entry name" value="STKc_CDKL2_3"/>
    <property type="match status" value="1"/>
</dbReference>
<dbReference type="InterPro" id="IPR011009">
    <property type="entry name" value="Kinase-like_dom_sf"/>
</dbReference>
<dbReference type="PROSITE" id="PS00108">
    <property type="entry name" value="PROTEIN_KINASE_ST"/>
    <property type="match status" value="1"/>
</dbReference>